<dbReference type="PANTHER" id="PTHR47966">
    <property type="entry name" value="BETA-SITE APP-CLEAVING ENZYME, ISOFORM A-RELATED"/>
    <property type="match status" value="1"/>
</dbReference>
<reference evidence="7" key="2">
    <citation type="submission" date="2020-05" db="EMBL/GenBank/DDBJ databases">
        <authorList>
            <person name="Kim H.-S."/>
            <person name="Proctor R.H."/>
            <person name="Brown D.W."/>
        </authorList>
    </citation>
    <scope>NUCLEOTIDE SEQUENCE</scope>
    <source>
        <strain evidence="7">NRRL 22465</strain>
    </source>
</reference>
<evidence type="ECO:0000313" key="8">
    <source>
        <dbReference type="Proteomes" id="UP000635477"/>
    </source>
</evidence>
<evidence type="ECO:0000256" key="1">
    <source>
        <dbReference type="ARBA" id="ARBA00007447"/>
    </source>
</evidence>
<gene>
    <name evidence="7" type="ORF">FZEAL_9886</name>
</gene>
<evidence type="ECO:0000256" key="5">
    <source>
        <dbReference type="SAM" id="SignalP"/>
    </source>
</evidence>
<evidence type="ECO:0000256" key="3">
    <source>
        <dbReference type="PIRSR" id="PIRSR601461-2"/>
    </source>
</evidence>
<dbReference type="GO" id="GO:0006508">
    <property type="term" value="P:proteolysis"/>
    <property type="evidence" value="ECO:0007669"/>
    <property type="project" value="InterPro"/>
</dbReference>
<dbReference type="AlphaFoldDB" id="A0A8H4U7N4"/>
<feature type="active site" evidence="2">
    <location>
        <position position="80"/>
    </location>
</feature>
<comment type="similarity">
    <text evidence="1">Belongs to the peptidase A1 family.</text>
</comment>
<dbReference type="PANTHER" id="PTHR47966:SF65">
    <property type="entry name" value="ASPARTIC-TYPE ENDOPEPTIDASE"/>
    <property type="match status" value="1"/>
</dbReference>
<reference evidence="7" key="1">
    <citation type="journal article" date="2020" name="BMC Genomics">
        <title>Correction to: Identification and distribution of gene clusters required for synthesis of sphingolipid metabolism inhibitors in diverse species of the filamentous fungus Fusarium.</title>
        <authorList>
            <person name="Kim H.S."/>
            <person name="Lohmar J.M."/>
            <person name="Busman M."/>
            <person name="Brown D.W."/>
            <person name="Naumann T.A."/>
            <person name="Divon H.H."/>
            <person name="Lysoe E."/>
            <person name="Uhlig S."/>
            <person name="Proctor R.H."/>
        </authorList>
    </citation>
    <scope>NUCLEOTIDE SEQUENCE</scope>
    <source>
        <strain evidence="7">NRRL 22465</strain>
    </source>
</reference>
<feature type="disulfide bond" evidence="3">
    <location>
        <begin position="309"/>
        <end position="344"/>
    </location>
</feature>
<dbReference type="InterPro" id="IPR033121">
    <property type="entry name" value="PEPTIDASE_A1"/>
</dbReference>
<accession>A0A8H4U7N4</accession>
<feature type="chain" id="PRO_5034380565" description="Peptidase A1 domain-containing protein" evidence="5">
    <location>
        <begin position="17"/>
        <end position="797"/>
    </location>
</feature>
<dbReference type="Pfam" id="PF00026">
    <property type="entry name" value="Asp"/>
    <property type="match status" value="1"/>
</dbReference>
<sequence>MLSALFLAALPAVAQALSVPDGAQDGLLRFPITVSRGAPIVKGVTKRQNEIALENQQTGFFYSIELTMGTPGQKVSVNFDTGSAELWVNPVCSRAQQPAFCESFGHFGESSTFTNLNTTGGVVYGTGFVNFDYGYDFVTFGSSKIKQQIFGVASDSSFVGVGTMGSGPDLFGWDAPYNLLIDNLAEQGFINSRAFSLDIRTIESDRGSVVYGGIDTRKYSGRLEKRPIVPAEQSPDGYTRYWIYLDGINLIQDDGSKSSIFSKTNGQVVLVDSGYTISSFPGPIFQKILDQFPTARPQPGSSVYYEVDCSVLDLDGTVEFVFGKTTIKVPYADFIWQKPSQKQCILGAFQDDAFPVLGDTFLRAAYVVYDWDNRNIWLANNEDCGTNLITIGSGADSVPDVVGECSPSHSTNTSELPTSTESSVSETATSTDTESATTDDASETETSATNSVTSAGTTLSSGFPSTRYSNATVTSTKSGPYSTKSGSHSAGSDYNTVGPNYNAAGSDHGSDSHYSAPTSAPVTLTSTITTSKVYTITACPPTVTDCPVGSVTTEVISSYTTYYPGTTDAPKPPVDVLTSTRVYTITDCPGEGPCHKGEVTTEVVSKTRPVQSQMTAVYTIPQRIICAPGVKDCDAPTETVYKVVTITPVTKAPRPTPIPGCSTCAPHGGSNGTVTYVYTHPGKTTKTVVYTQPEKVTKVYTQPGKVTSVLTHAGKTTETVVYTQPETVTKVYTQPGRATEVYTNPAVASVLKPTACTTCDEAPTPIGTNPAVVTAAASWNAPGALAVALGALVAAAL</sequence>
<dbReference type="InterPro" id="IPR001461">
    <property type="entry name" value="Aspartic_peptidase_A1"/>
</dbReference>
<evidence type="ECO:0000256" key="4">
    <source>
        <dbReference type="SAM" id="MobiDB-lite"/>
    </source>
</evidence>
<dbReference type="EMBL" id="JABEYC010000976">
    <property type="protein sequence ID" value="KAF4971293.1"/>
    <property type="molecule type" value="Genomic_DNA"/>
</dbReference>
<dbReference type="InterPro" id="IPR021109">
    <property type="entry name" value="Peptidase_aspartic_dom_sf"/>
</dbReference>
<protein>
    <recommendedName>
        <fullName evidence="6">Peptidase A1 domain-containing protein</fullName>
    </recommendedName>
</protein>
<feature type="compositionally biased region" description="Low complexity" evidence="4">
    <location>
        <begin position="410"/>
        <end position="449"/>
    </location>
</feature>
<dbReference type="GO" id="GO:0004190">
    <property type="term" value="F:aspartic-type endopeptidase activity"/>
    <property type="evidence" value="ECO:0007669"/>
    <property type="project" value="InterPro"/>
</dbReference>
<organism evidence="7 8">
    <name type="scientific">Fusarium zealandicum</name>
    <dbReference type="NCBI Taxonomy" id="1053134"/>
    <lineage>
        <taxon>Eukaryota</taxon>
        <taxon>Fungi</taxon>
        <taxon>Dikarya</taxon>
        <taxon>Ascomycota</taxon>
        <taxon>Pezizomycotina</taxon>
        <taxon>Sordariomycetes</taxon>
        <taxon>Hypocreomycetidae</taxon>
        <taxon>Hypocreales</taxon>
        <taxon>Nectriaceae</taxon>
        <taxon>Fusarium</taxon>
        <taxon>Fusarium staphyleae species complex</taxon>
    </lineage>
</organism>
<dbReference type="PROSITE" id="PS51767">
    <property type="entry name" value="PEPTIDASE_A1"/>
    <property type="match status" value="1"/>
</dbReference>
<feature type="active site" evidence="2">
    <location>
        <position position="272"/>
    </location>
</feature>
<keyword evidence="8" id="KW-1185">Reference proteome</keyword>
<feature type="region of interest" description="Disordered" evidence="4">
    <location>
        <begin position="400"/>
        <end position="520"/>
    </location>
</feature>
<evidence type="ECO:0000313" key="7">
    <source>
        <dbReference type="EMBL" id="KAF4971293.1"/>
    </source>
</evidence>
<evidence type="ECO:0000256" key="2">
    <source>
        <dbReference type="PIRSR" id="PIRSR601461-1"/>
    </source>
</evidence>
<comment type="caution">
    <text evidence="7">The sequence shown here is derived from an EMBL/GenBank/DDBJ whole genome shotgun (WGS) entry which is preliminary data.</text>
</comment>
<name>A0A8H4U7N4_9HYPO</name>
<dbReference type="Gene3D" id="2.40.70.10">
    <property type="entry name" value="Acid Proteases"/>
    <property type="match status" value="2"/>
</dbReference>
<keyword evidence="3" id="KW-1015">Disulfide bond</keyword>
<feature type="compositionally biased region" description="Polar residues" evidence="4">
    <location>
        <begin position="450"/>
        <end position="499"/>
    </location>
</feature>
<feature type="domain" description="Peptidase A1" evidence="6">
    <location>
        <begin position="62"/>
        <end position="379"/>
    </location>
</feature>
<proteinExistence type="inferred from homology"/>
<dbReference type="SUPFAM" id="SSF50630">
    <property type="entry name" value="Acid proteases"/>
    <property type="match status" value="1"/>
</dbReference>
<dbReference type="PRINTS" id="PR00792">
    <property type="entry name" value="PEPSIN"/>
</dbReference>
<keyword evidence="5" id="KW-0732">Signal</keyword>
<dbReference type="Proteomes" id="UP000635477">
    <property type="component" value="Unassembled WGS sequence"/>
</dbReference>
<evidence type="ECO:0000259" key="6">
    <source>
        <dbReference type="PROSITE" id="PS51767"/>
    </source>
</evidence>
<feature type="signal peptide" evidence="5">
    <location>
        <begin position="1"/>
        <end position="16"/>
    </location>
</feature>
<dbReference type="OrthoDB" id="771136at2759"/>